<feature type="transmembrane region" description="Helical" evidence="1">
    <location>
        <begin position="7"/>
        <end position="27"/>
    </location>
</feature>
<feature type="transmembrane region" description="Helical" evidence="1">
    <location>
        <begin position="93"/>
        <end position="113"/>
    </location>
</feature>
<dbReference type="EMBL" id="JADIVZ010000002">
    <property type="protein sequence ID" value="MBF4161353.1"/>
    <property type="molecule type" value="Genomic_DNA"/>
</dbReference>
<keyword evidence="1" id="KW-0812">Transmembrane</keyword>
<dbReference type="Proteomes" id="UP000656804">
    <property type="component" value="Unassembled WGS sequence"/>
</dbReference>
<gene>
    <name evidence="2" type="primary">madL</name>
    <name evidence="2" type="ORF">ISG29_06585</name>
</gene>
<dbReference type="Pfam" id="PF03817">
    <property type="entry name" value="MadL"/>
    <property type="match status" value="1"/>
</dbReference>
<organism evidence="2 3">
    <name type="scientific">Nocardioides acrostichi</name>
    <dbReference type="NCBI Taxonomy" id="2784339"/>
    <lineage>
        <taxon>Bacteria</taxon>
        <taxon>Bacillati</taxon>
        <taxon>Actinomycetota</taxon>
        <taxon>Actinomycetes</taxon>
        <taxon>Propionibacteriales</taxon>
        <taxon>Nocardioidaceae</taxon>
        <taxon>Nocardioides</taxon>
    </lineage>
</organism>
<keyword evidence="1" id="KW-0472">Membrane</keyword>
<reference evidence="2" key="1">
    <citation type="submission" date="2020-11" db="EMBL/GenBank/DDBJ databases">
        <title>Nocardioides sp. CBS4Y-1, whole genome shotgun sequence.</title>
        <authorList>
            <person name="Tuo L."/>
        </authorList>
    </citation>
    <scope>NUCLEOTIDE SEQUENCE</scope>
    <source>
        <strain evidence="2">CBS4Y-1</strain>
    </source>
</reference>
<name>A0A930UV02_9ACTN</name>
<keyword evidence="1" id="KW-1133">Transmembrane helix</keyword>
<dbReference type="RefSeq" id="WP_194502577.1">
    <property type="nucleotide sequence ID" value="NZ_JADIVZ010000002.1"/>
</dbReference>
<dbReference type="GO" id="GO:0016020">
    <property type="term" value="C:membrane"/>
    <property type="evidence" value="ECO:0007669"/>
    <property type="project" value="InterPro"/>
</dbReference>
<comment type="caution">
    <text evidence="2">The sequence shown here is derived from an EMBL/GenBank/DDBJ whole genome shotgun (WGS) entry which is preliminary data.</text>
</comment>
<evidence type="ECO:0000313" key="3">
    <source>
        <dbReference type="Proteomes" id="UP000656804"/>
    </source>
</evidence>
<proteinExistence type="predicted"/>
<keyword evidence="3" id="KW-1185">Reference proteome</keyword>
<dbReference type="InterPro" id="IPR004690">
    <property type="entry name" value="Maln_transptMadL"/>
</dbReference>
<dbReference type="AlphaFoldDB" id="A0A930UV02"/>
<dbReference type="NCBIfam" id="TIGR00807">
    <property type="entry name" value="malonate_madL"/>
    <property type="match status" value="1"/>
</dbReference>
<evidence type="ECO:0000313" key="2">
    <source>
        <dbReference type="EMBL" id="MBF4161353.1"/>
    </source>
</evidence>
<feature type="transmembrane region" description="Helical" evidence="1">
    <location>
        <begin position="33"/>
        <end position="51"/>
    </location>
</feature>
<accession>A0A930UV02</accession>
<protein>
    <submittedName>
        <fullName evidence="2">Malonate transporter subunit MadL</fullName>
    </submittedName>
</protein>
<sequence>MVVIGVALLAGCYLVGMLIGDLLGLALGVEANVGGVGFAMVLLVVVADQLRRRGHLEPVSEQGILFWSAMYIPIVVAMAATQNVVSAVSGGPMAIIAGVAAVAVCLALVPVLARIGGRAEALPPLRDDEAMEAVR</sequence>
<feature type="transmembrane region" description="Helical" evidence="1">
    <location>
        <begin position="63"/>
        <end position="81"/>
    </location>
</feature>
<evidence type="ECO:0000256" key="1">
    <source>
        <dbReference type="SAM" id="Phobius"/>
    </source>
</evidence>